<feature type="transmembrane region" description="Helical" evidence="1">
    <location>
        <begin position="21"/>
        <end position="42"/>
    </location>
</feature>
<keyword evidence="1" id="KW-0812">Transmembrane</keyword>
<accession>A0A8I0T976</accession>
<evidence type="ECO:0000313" key="2">
    <source>
        <dbReference type="EMBL" id="MBE0561822.1"/>
    </source>
</evidence>
<evidence type="ECO:0000256" key="1">
    <source>
        <dbReference type="SAM" id="Phobius"/>
    </source>
</evidence>
<reference evidence="2" key="1">
    <citation type="submission" date="2020-09" db="EMBL/GenBank/DDBJ databases">
        <authorList>
            <person name="Dalcin Martins P."/>
        </authorList>
    </citation>
    <scope>NUCLEOTIDE SEQUENCE</scope>
    <source>
        <strain evidence="2">MAG47</strain>
    </source>
</reference>
<keyword evidence="1" id="KW-1133">Transmembrane helix</keyword>
<dbReference type="Proteomes" id="UP000642265">
    <property type="component" value="Unassembled WGS sequence"/>
</dbReference>
<gene>
    <name evidence="2" type="ORF">IH622_13550</name>
</gene>
<dbReference type="EMBL" id="JACZKO010000038">
    <property type="protein sequence ID" value="MBE0561822.1"/>
    <property type="molecule type" value="Genomic_DNA"/>
</dbReference>
<organism evidence="2 3">
    <name type="scientific">Brucella anthropi</name>
    <name type="common">Ochrobactrum anthropi</name>
    <dbReference type="NCBI Taxonomy" id="529"/>
    <lineage>
        <taxon>Bacteria</taxon>
        <taxon>Pseudomonadati</taxon>
        <taxon>Pseudomonadota</taxon>
        <taxon>Alphaproteobacteria</taxon>
        <taxon>Hyphomicrobiales</taxon>
        <taxon>Brucellaceae</taxon>
        <taxon>Brucella/Ochrobactrum group</taxon>
        <taxon>Brucella</taxon>
    </lineage>
</organism>
<name>A0A8I0T976_BRUAN</name>
<proteinExistence type="predicted"/>
<comment type="caution">
    <text evidence="2">The sequence shown here is derived from an EMBL/GenBank/DDBJ whole genome shotgun (WGS) entry which is preliminary data.</text>
</comment>
<sequence length="48" mass="5298">MKNLKIDLPRGPKQSRFETRFWAIVIVLDVVFVLIAVLVAAFRAGGAA</sequence>
<dbReference type="AlphaFoldDB" id="A0A8I0T976"/>
<reference evidence="2" key="2">
    <citation type="submission" date="2020-10" db="EMBL/GenBank/DDBJ databases">
        <title>Enrichment of novel Verrucomicrobia, Bacteroidetes and Krumholzibacteria in an oxygen-limited, methane- and iron-fed bioreactor inoculated with Bothnian Sea sediments.</title>
        <authorList>
            <person name="Martins P.D."/>
            <person name="de Jong A."/>
            <person name="Lenstra W.K."/>
            <person name="van Helmond N.A.G.M."/>
            <person name="Slomp C.P."/>
            <person name="Jetten M.S.M."/>
            <person name="Welte C.U."/>
            <person name="Rasigraf O."/>
        </authorList>
    </citation>
    <scope>NUCLEOTIDE SEQUENCE</scope>
    <source>
        <strain evidence="2">MAG47</strain>
    </source>
</reference>
<evidence type="ECO:0000313" key="3">
    <source>
        <dbReference type="Proteomes" id="UP000642265"/>
    </source>
</evidence>
<keyword evidence="1" id="KW-0472">Membrane</keyword>
<protein>
    <submittedName>
        <fullName evidence="2">Uncharacterized protein</fullName>
    </submittedName>
</protein>